<protein>
    <submittedName>
        <fullName evidence="7">Short-chain fatty acyl-CoA regulator family protein</fullName>
    </submittedName>
</protein>
<evidence type="ECO:0000313" key="7">
    <source>
        <dbReference type="EMBL" id="MCK8787024.1"/>
    </source>
</evidence>
<comment type="similarity">
    <text evidence="1">Belongs to the short-chain fatty acyl-CoA assimilation regulator (ScfR) family.</text>
</comment>
<dbReference type="Proteomes" id="UP001139516">
    <property type="component" value="Unassembled WGS sequence"/>
</dbReference>
<feature type="region of interest" description="Disordered" evidence="5">
    <location>
        <begin position="509"/>
        <end position="614"/>
    </location>
</feature>
<dbReference type="EMBL" id="JALPRX010000103">
    <property type="protein sequence ID" value="MCK8787024.1"/>
    <property type="molecule type" value="Genomic_DNA"/>
</dbReference>
<feature type="compositionally biased region" description="Basic and acidic residues" evidence="5">
    <location>
        <begin position="509"/>
        <end position="518"/>
    </location>
</feature>
<keyword evidence="3" id="KW-0238">DNA-binding</keyword>
<dbReference type="InterPro" id="IPR010982">
    <property type="entry name" value="Lambda_DNA-bd_dom_sf"/>
</dbReference>
<dbReference type="GO" id="GO:0003700">
    <property type="term" value="F:DNA-binding transcription factor activity"/>
    <property type="evidence" value="ECO:0007669"/>
    <property type="project" value="TreeGrafter"/>
</dbReference>
<dbReference type="RefSeq" id="WP_248669079.1">
    <property type="nucleotide sequence ID" value="NZ_JALPRX010000103.1"/>
</dbReference>
<dbReference type="GO" id="GO:0005829">
    <property type="term" value="C:cytosol"/>
    <property type="evidence" value="ECO:0007669"/>
    <property type="project" value="TreeGrafter"/>
</dbReference>
<evidence type="ECO:0000313" key="8">
    <source>
        <dbReference type="Proteomes" id="UP001139516"/>
    </source>
</evidence>
<feature type="compositionally biased region" description="Basic and acidic residues" evidence="5">
    <location>
        <begin position="594"/>
        <end position="604"/>
    </location>
</feature>
<feature type="compositionally biased region" description="Low complexity" evidence="5">
    <location>
        <begin position="522"/>
        <end position="533"/>
    </location>
</feature>
<evidence type="ECO:0000256" key="5">
    <source>
        <dbReference type="SAM" id="MobiDB-lite"/>
    </source>
</evidence>
<dbReference type="InterPro" id="IPR050807">
    <property type="entry name" value="TransReg_Diox_bact_type"/>
</dbReference>
<dbReference type="SMART" id="SM00530">
    <property type="entry name" value="HTH_XRE"/>
    <property type="match status" value="1"/>
</dbReference>
<dbReference type="InterPro" id="IPR018653">
    <property type="entry name" value="ScfR_C"/>
</dbReference>
<dbReference type="CDD" id="cd00093">
    <property type="entry name" value="HTH_XRE"/>
    <property type="match status" value="1"/>
</dbReference>
<comment type="caution">
    <text evidence="7">The sequence shown here is derived from an EMBL/GenBank/DDBJ whole genome shotgun (WGS) entry which is preliminary data.</text>
</comment>
<dbReference type="Pfam" id="PF13560">
    <property type="entry name" value="HTH_31"/>
    <property type="match status" value="1"/>
</dbReference>
<dbReference type="PANTHER" id="PTHR46797:SF23">
    <property type="entry name" value="HTH-TYPE TRANSCRIPTIONAL REGULATOR SUTR"/>
    <property type="match status" value="1"/>
</dbReference>
<evidence type="ECO:0000256" key="3">
    <source>
        <dbReference type="ARBA" id="ARBA00023125"/>
    </source>
</evidence>
<evidence type="ECO:0000256" key="4">
    <source>
        <dbReference type="ARBA" id="ARBA00023163"/>
    </source>
</evidence>
<sequence length="614" mass="65792">MSLREPKLFAGERLRRLRLARPLSQAALARALGLSPSYLNQIERDQRPLPRAVLHRLCEEFGVGLGYFADGEDLRQAGDLREATADPLFAAPAVAPDEAQAAVRAAPELSRRFLTLYRAYLALDEEHRSLRARVAADAALADAPPRLPYDEVRDWVQSRRNHFPALDDAAEALFEERGFATATLRDDLQRHLRDRHGVAVAEAPGLPAAGMLWRLDRRARRLILADEMAPESRAFCLAHVVGLLEQGRAMDRIVADAGLPSGEARSLARVGLANYYAGALMLPYRRFHAEARALRHDIERLQRRFGASFEQVCHRLSTLQRPGLAGVPFYFLKTDIAGNVSKRSSATRFHFARFGGACPLWNVHQAFAQPGRILVQLARTPDGATWLCFARTVGTGGGSFLARPREVAVGLGCEVAHADQLVYAAGLALNDPDVAVPIGPGCRVCERADCRHRAMPPMGHALDVGTAERGVLPYRVAAARGAAQEGAKGASQEGTRGTAEAVVRDAHRAAAPGARREGNGGAARRVPPAGAARPPLPPPTGTGGRPAAPGTAADRRVPPAMPARPEGRAGAGDARQAGRGGAPDRRQPLAAGGGERHSMADDPGRPLGKPLGEP</sequence>
<proteinExistence type="inferred from homology"/>
<feature type="domain" description="HTH cro/C1-type" evidence="6">
    <location>
        <begin position="14"/>
        <end position="68"/>
    </location>
</feature>
<evidence type="ECO:0000256" key="1">
    <source>
        <dbReference type="ARBA" id="ARBA00007227"/>
    </source>
</evidence>
<evidence type="ECO:0000259" key="6">
    <source>
        <dbReference type="PROSITE" id="PS50943"/>
    </source>
</evidence>
<dbReference type="InterPro" id="IPR001387">
    <property type="entry name" value="Cro/C1-type_HTH"/>
</dbReference>
<dbReference type="Gene3D" id="1.10.260.40">
    <property type="entry name" value="lambda repressor-like DNA-binding domains"/>
    <property type="match status" value="1"/>
</dbReference>
<keyword evidence="8" id="KW-1185">Reference proteome</keyword>
<dbReference type="PROSITE" id="PS50943">
    <property type="entry name" value="HTH_CROC1"/>
    <property type="match status" value="1"/>
</dbReference>
<dbReference type="SUPFAM" id="SSF47413">
    <property type="entry name" value="lambda repressor-like DNA-binding domains"/>
    <property type="match status" value="1"/>
</dbReference>
<dbReference type="PANTHER" id="PTHR46797">
    <property type="entry name" value="HTH-TYPE TRANSCRIPTIONAL REGULATOR"/>
    <property type="match status" value="1"/>
</dbReference>
<evidence type="ECO:0000256" key="2">
    <source>
        <dbReference type="ARBA" id="ARBA00023015"/>
    </source>
</evidence>
<keyword evidence="4" id="KW-0804">Transcription</keyword>
<organism evidence="7 8">
    <name type="scientific">Roseomonas acroporae</name>
    <dbReference type="NCBI Taxonomy" id="2937791"/>
    <lineage>
        <taxon>Bacteria</taxon>
        <taxon>Pseudomonadati</taxon>
        <taxon>Pseudomonadota</taxon>
        <taxon>Alphaproteobacteria</taxon>
        <taxon>Acetobacterales</taxon>
        <taxon>Roseomonadaceae</taxon>
        <taxon>Roseomonas</taxon>
    </lineage>
</organism>
<reference evidence="7" key="1">
    <citation type="submission" date="2022-04" db="EMBL/GenBank/DDBJ databases">
        <title>Roseomonas acroporae sp. nov., isolated from coral Acropora digitifera.</title>
        <authorList>
            <person name="Sun H."/>
        </authorList>
    </citation>
    <scope>NUCLEOTIDE SEQUENCE</scope>
    <source>
        <strain evidence="7">NAR14</strain>
    </source>
</reference>
<dbReference type="Pfam" id="PF09856">
    <property type="entry name" value="ScfRs"/>
    <property type="match status" value="1"/>
</dbReference>
<dbReference type="InterPro" id="IPR010359">
    <property type="entry name" value="IrrE_HExxH"/>
</dbReference>
<keyword evidence="2" id="KW-0805">Transcription regulation</keyword>
<gene>
    <name evidence="7" type="ORF">M0638_21860</name>
</gene>
<dbReference type="AlphaFoldDB" id="A0A9X1YA95"/>
<dbReference type="Pfam" id="PF06114">
    <property type="entry name" value="Peptidase_M78"/>
    <property type="match status" value="1"/>
</dbReference>
<accession>A0A9X1YA95</accession>
<dbReference type="GO" id="GO:0003677">
    <property type="term" value="F:DNA binding"/>
    <property type="evidence" value="ECO:0007669"/>
    <property type="project" value="UniProtKB-KW"/>
</dbReference>
<name>A0A9X1YA95_9PROT</name>